<reference evidence="2 3" key="1">
    <citation type="journal article" date="2015" name="Nat. Commun.">
        <title>Outbred genome sequencing and CRISPR/Cas9 gene editing in butterflies.</title>
        <authorList>
            <person name="Li X."/>
            <person name="Fan D."/>
            <person name="Zhang W."/>
            <person name="Liu G."/>
            <person name="Zhang L."/>
            <person name="Zhao L."/>
            <person name="Fang X."/>
            <person name="Chen L."/>
            <person name="Dong Y."/>
            <person name="Chen Y."/>
            <person name="Ding Y."/>
            <person name="Zhao R."/>
            <person name="Feng M."/>
            <person name="Zhu Y."/>
            <person name="Feng Y."/>
            <person name="Jiang X."/>
            <person name="Zhu D."/>
            <person name="Xiang H."/>
            <person name="Feng X."/>
            <person name="Li S."/>
            <person name="Wang J."/>
            <person name="Zhang G."/>
            <person name="Kronforst M.R."/>
            <person name="Wang W."/>
        </authorList>
    </citation>
    <scope>NUCLEOTIDE SEQUENCE [LARGE SCALE GENOMIC DNA]</scope>
    <source>
        <strain evidence="2">Ya'a_city_454_Px</strain>
        <tissue evidence="2">Whole body</tissue>
    </source>
</reference>
<proteinExistence type="predicted"/>
<evidence type="ECO:0000313" key="3">
    <source>
        <dbReference type="Proteomes" id="UP000053268"/>
    </source>
</evidence>
<feature type="compositionally biased region" description="Basic and acidic residues" evidence="1">
    <location>
        <begin position="110"/>
        <end position="119"/>
    </location>
</feature>
<feature type="region of interest" description="Disordered" evidence="1">
    <location>
        <begin position="48"/>
        <end position="70"/>
    </location>
</feature>
<sequence>MAIVSRESIIREGPREREHEGKMQVVPTDTLLNCRQGGARCGAARGAWQAHGRPPLRPPLLPPPPPSAVSAAAATHNIAMCRAFMPGGRANKNEPIIPGTLGGEVNSDVARPRVVDRGMPRQYAGVGRKPREPNTGEGNGEGGPGVH</sequence>
<organism evidence="2 3">
    <name type="scientific">Papilio xuthus</name>
    <name type="common">Asian swallowtail butterfly</name>
    <dbReference type="NCBI Taxonomy" id="66420"/>
    <lineage>
        <taxon>Eukaryota</taxon>
        <taxon>Metazoa</taxon>
        <taxon>Ecdysozoa</taxon>
        <taxon>Arthropoda</taxon>
        <taxon>Hexapoda</taxon>
        <taxon>Insecta</taxon>
        <taxon>Pterygota</taxon>
        <taxon>Neoptera</taxon>
        <taxon>Endopterygota</taxon>
        <taxon>Lepidoptera</taxon>
        <taxon>Glossata</taxon>
        <taxon>Ditrysia</taxon>
        <taxon>Papilionoidea</taxon>
        <taxon>Papilionidae</taxon>
        <taxon>Papilioninae</taxon>
        <taxon>Papilio</taxon>
    </lineage>
</organism>
<gene>
    <name evidence="2" type="ORF">RR46_09549</name>
</gene>
<dbReference type="EMBL" id="KQ459585">
    <property type="protein sequence ID" value="KPI98333.1"/>
    <property type="molecule type" value="Genomic_DNA"/>
</dbReference>
<protein>
    <submittedName>
        <fullName evidence="2">Uncharacterized protein</fullName>
    </submittedName>
</protein>
<name>A0A194PZ65_PAPXU</name>
<feature type="compositionally biased region" description="Gly residues" evidence="1">
    <location>
        <begin position="137"/>
        <end position="147"/>
    </location>
</feature>
<keyword evidence="3" id="KW-1185">Reference proteome</keyword>
<dbReference type="AlphaFoldDB" id="A0A194PZ65"/>
<evidence type="ECO:0000256" key="1">
    <source>
        <dbReference type="SAM" id="MobiDB-lite"/>
    </source>
</evidence>
<evidence type="ECO:0000313" key="2">
    <source>
        <dbReference type="EMBL" id="KPI98333.1"/>
    </source>
</evidence>
<feature type="region of interest" description="Disordered" evidence="1">
    <location>
        <begin position="1"/>
        <end position="22"/>
    </location>
</feature>
<feature type="compositionally biased region" description="Basic and acidic residues" evidence="1">
    <location>
        <begin position="8"/>
        <end position="22"/>
    </location>
</feature>
<feature type="region of interest" description="Disordered" evidence="1">
    <location>
        <begin position="95"/>
        <end position="147"/>
    </location>
</feature>
<dbReference type="Proteomes" id="UP000053268">
    <property type="component" value="Unassembled WGS sequence"/>
</dbReference>
<feature type="compositionally biased region" description="Pro residues" evidence="1">
    <location>
        <begin position="55"/>
        <end position="67"/>
    </location>
</feature>
<accession>A0A194PZ65</accession>